<evidence type="ECO:0000256" key="2">
    <source>
        <dbReference type="SAM" id="Phobius"/>
    </source>
</evidence>
<dbReference type="InterPro" id="IPR009883">
    <property type="entry name" value="YgfX"/>
</dbReference>
<evidence type="ECO:0000313" key="4">
    <source>
        <dbReference type="Proteomes" id="UP000247772"/>
    </source>
</evidence>
<proteinExistence type="predicted"/>
<organism evidence="3 4">
    <name type="scientific">Paraburkholderia silvatlantica</name>
    <dbReference type="NCBI Taxonomy" id="321895"/>
    <lineage>
        <taxon>Bacteria</taxon>
        <taxon>Pseudomonadati</taxon>
        <taxon>Pseudomonadota</taxon>
        <taxon>Betaproteobacteria</taxon>
        <taxon>Burkholderiales</taxon>
        <taxon>Burkholderiaceae</taxon>
        <taxon>Paraburkholderia</taxon>
    </lineage>
</organism>
<protein>
    <submittedName>
        <fullName evidence="3">Uncharacterized protein</fullName>
    </submittedName>
</protein>
<name>A0A2V4TIQ5_9BURK</name>
<feature type="region of interest" description="Disordered" evidence="1">
    <location>
        <begin position="1"/>
        <end position="21"/>
    </location>
</feature>
<comment type="caution">
    <text evidence="3">The sequence shown here is derived from an EMBL/GenBank/DDBJ whole genome shotgun (WGS) entry which is preliminary data.</text>
</comment>
<keyword evidence="2" id="KW-0472">Membrane</keyword>
<evidence type="ECO:0000313" key="3">
    <source>
        <dbReference type="EMBL" id="PYE23681.1"/>
    </source>
</evidence>
<dbReference type="Pfam" id="PF07254">
    <property type="entry name" value="Cpta_toxin"/>
    <property type="match status" value="1"/>
</dbReference>
<sequence length="165" mass="16927">MIPHDETAAAPDASAGRVPPAFPSRRAGVPLVSLRPSLALQLLVAAGLGVTAAAVYTTLAPWFGAWQALPVTLAFLATGGLAAAAWRRKQPIFLEIGSDFLAAYSCDGACIAAGRLAGASQWGAWLLALIVEQGARRATILVAADAIPAEAFRVLAVRARSAAGR</sequence>
<dbReference type="AlphaFoldDB" id="A0A2V4TIQ5"/>
<accession>A0A2V4TIQ5</accession>
<feature type="transmembrane region" description="Helical" evidence="2">
    <location>
        <begin position="38"/>
        <end position="59"/>
    </location>
</feature>
<evidence type="ECO:0000256" key="1">
    <source>
        <dbReference type="SAM" id="MobiDB-lite"/>
    </source>
</evidence>
<dbReference type="EMBL" id="QJSQ01000007">
    <property type="protein sequence ID" value="PYE23681.1"/>
    <property type="molecule type" value="Genomic_DNA"/>
</dbReference>
<keyword evidence="2" id="KW-0812">Transmembrane</keyword>
<feature type="transmembrane region" description="Helical" evidence="2">
    <location>
        <begin position="65"/>
        <end position="86"/>
    </location>
</feature>
<dbReference type="Proteomes" id="UP000247772">
    <property type="component" value="Unassembled WGS sequence"/>
</dbReference>
<keyword evidence="2" id="KW-1133">Transmembrane helix</keyword>
<gene>
    <name evidence="3" type="ORF">C7410_10751</name>
</gene>
<reference evidence="3 4" key="1">
    <citation type="submission" date="2018-06" db="EMBL/GenBank/DDBJ databases">
        <title>Genomic Encyclopedia of Type Strains, Phase IV (KMG-V): Genome sequencing to study the core and pangenomes of soil and plant-associated prokaryotes.</title>
        <authorList>
            <person name="Whitman W."/>
        </authorList>
    </citation>
    <scope>NUCLEOTIDE SEQUENCE [LARGE SCALE GENOMIC DNA]</scope>
    <source>
        <strain evidence="3 4">SRCL-318</strain>
    </source>
</reference>